<feature type="domain" description="BTB" evidence="2">
    <location>
        <begin position="76"/>
        <end position="144"/>
    </location>
</feature>
<dbReference type="PANTHER" id="PTHR47843:SF5">
    <property type="entry name" value="BTB_POZ DOMAIN PROTEIN"/>
    <property type="match status" value="1"/>
</dbReference>
<evidence type="ECO:0000313" key="4">
    <source>
        <dbReference type="Proteomes" id="UP001590951"/>
    </source>
</evidence>
<dbReference type="InterPro" id="IPR000210">
    <property type="entry name" value="BTB/POZ_dom"/>
</dbReference>
<dbReference type="InterPro" id="IPR011333">
    <property type="entry name" value="SKP1/BTB/POZ_sf"/>
</dbReference>
<dbReference type="Proteomes" id="UP001590951">
    <property type="component" value="Unassembled WGS sequence"/>
</dbReference>
<dbReference type="PROSITE" id="PS50097">
    <property type="entry name" value="BTB"/>
    <property type="match status" value="1"/>
</dbReference>
<dbReference type="PANTHER" id="PTHR47843">
    <property type="entry name" value="BTB DOMAIN-CONTAINING PROTEIN-RELATED"/>
    <property type="match status" value="1"/>
</dbReference>
<evidence type="ECO:0000259" key="2">
    <source>
        <dbReference type="PROSITE" id="PS50097"/>
    </source>
</evidence>
<name>A0ABR4BJS4_9LECA</name>
<feature type="compositionally biased region" description="Polar residues" evidence="1">
    <location>
        <begin position="148"/>
        <end position="170"/>
    </location>
</feature>
<dbReference type="CDD" id="cd18186">
    <property type="entry name" value="BTB_POZ_ZBTB_KLHL-like"/>
    <property type="match status" value="1"/>
</dbReference>
<dbReference type="Pfam" id="PF00651">
    <property type="entry name" value="BTB"/>
    <property type="match status" value="1"/>
</dbReference>
<comment type="caution">
    <text evidence="3">The sequence shown here is derived from an EMBL/GenBank/DDBJ whole genome shotgun (WGS) entry which is preliminary data.</text>
</comment>
<organism evidence="3 4">
    <name type="scientific">Lepraria finkii</name>
    <dbReference type="NCBI Taxonomy" id="1340010"/>
    <lineage>
        <taxon>Eukaryota</taxon>
        <taxon>Fungi</taxon>
        <taxon>Dikarya</taxon>
        <taxon>Ascomycota</taxon>
        <taxon>Pezizomycotina</taxon>
        <taxon>Lecanoromycetes</taxon>
        <taxon>OSLEUM clade</taxon>
        <taxon>Lecanoromycetidae</taxon>
        <taxon>Lecanorales</taxon>
        <taxon>Lecanorineae</taxon>
        <taxon>Stereocaulaceae</taxon>
        <taxon>Lepraria</taxon>
    </lineage>
</organism>
<gene>
    <name evidence="3" type="ORF">ABVK25_001695</name>
</gene>
<dbReference type="SUPFAM" id="SSF54695">
    <property type="entry name" value="POZ domain"/>
    <property type="match status" value="1"/>
</dbReference>
<protein>
    <recommendedName>
        <fullName evidence="2">BTB domain-containing protein</fullName>
    </recommendedName>
</protein>
<feature type="region of interest" description="Disordered" evidence="1">
    <location>
        <begin position="1"/>
        <end position="25"/>
    </location>
</feature>
<dbReference type="Gene3D" id="3.30.710.10">
    <property type="entry name" value="Potassium Channel Kv1.1, Chain A"/>
    <property type="match status" value="1"/>
</dbReference>
<accession>A0ABR4BJS4</accession>
<sequence>MSNTSPSTNRPSSWAFTSTASDISSSTSYQTNQLCTMALTTKQPKTPSKAASPPRSVAKSELAQSFGSLLTSGKGSDLTITCRGETFRVHKAIVCLRSEFFTAACWGCSKGSYARDYIDLPDHDPEVVRKALRYLYYLNYNYIDPETPDNTGSESTTSTPSDNGTTSSTQKRPRPSSLALHATNYGIGCTYGIPELSSLARDKFSTALHNMVLHGTAARSIGDLTEAIHIIFTTTPENDICLREQILDYVQLDLKFLLGLREFKKVLARCPEFAFVLLVREVEDRELERE</sequence>
<reference evidence="3 4" key="1">
    <citation type="submission" date="2024-09" db="EMBL/GenBank/DDBJ databases">
        <title>Rethinking Asexuality: The Enigmatic Case of Functional Sexual Genes in Lepraria (Stereocaulaceae).</title>
        <authorList>
            <person name="Doellman M."/>
            <person name="Sun Y."/>
            <person name="Barcenas-Pena A."/>
            <person name="Lumbsch H.T."/>
            <person name="Grewe F."/>
        </authorList>
    </citation>
    <scope>NUCLEOTIDE SEQUENCE [LARGE SCALE GENOMIC DNA]</scope>
    <source>
        <strain evidence="3 4">Grewe 0041</strain>
    </source>
</reference>
<dbReference type="EMBL" id="JBHFEH010000003">
    <property type="protein sequence ID" value="KAL2058077.1"/>
    <property type="molecule type" value="Genomic_DNA"/>
</dbReference>
<evidence type="ECO:0000313" key="3">
    <source>
        <dbReference type="EMBL" id="KAL2058077.1"/>
    </source>
</evidence>
<feature type="region of interest" description="Disordered" evidence="1">
    <location>
        <begin position="147"/>
        <end position="176"/>
    </location>
</feature>
<keyword evidence="4" id="KW-1185">Reference proteome</keyword>
<proteinExistence type="predicted"/>
<evidence type="ECO:0000256" key="1">
    <source>
        <dbReference type="SAM" id="MobiDB-lite"/>
    </source>
</evidence>